<dbReference type="Proteomes" id="UP000319731">
    <property type="component" value="Unassembled WGS sequence"/>
</dbReference>
<keyword evidence="21" id="KW-1185">Reference proteome</keyword>
<keyword evidence="5" id="KW-0962">Peroxisome biogenesis</keyword>
<dbReference type="GO" id="GO:0005829">
    <property type="term" value="C:cytosol"/>
    <property type="evidence" value="ECO:0007669"/>
    <property type="project" value="UniProtKB-SubCell"/>
</dbReference>
<evidence type="ECO:0000256" key="11">
    <source>
        <dbReference type="ARBA" id="ARBA00023136"/>
    </source>
</evidence>
<name>A0A507C4U9_9FUNG</name>
<evidence type="ECO:0000313" key="21">
    <source>
        <dbReference type="Proteomes" id="UP000319731"/>
    </source>
</evidence>
<dbReference type="InterPro" id="IPR003593">
    <property type="entry name" value="AAA+_ATPase"/>
</dbReference>
<evidence type="ECO:0000256" key="4">
    <source>
        <dbReference type="ARBA" id="ARBA00022490"/>
    </source>
</evidence>
<evidence type="ECO:0000256" key="7">
    <source>
        <dbReference type="ARBA" id="ARBA00022741"/>
    </source>
</evidence>
<dbReference type="PANTHER" id="PTHR23077:SF12">
    <property type="entry name" value="PEROXISOMAL ATPASE PEX1"/>
    <property type="match status" value="1"/>
</dbReference>
<dbReference type="Pfam" id="PF09262">
    <property type="entry name" value="PEX-1N"/>
    <property type="match status" value="1"/>
</dbReference>
<comment type="similarity">
    <text evidence="2">Belongs to the AAA ATPase family.</text>
</comment>
<comment type="catalytic activity">
    <reaction evidence="16">
        <text>ATP + H2O = ADP + phosphate + H(+)</text>
        <dbReference type="Rhea" id="RHEA:13065"/>
        <dbReference type="ChEBI" id="CHEBI:15377"/>
        <dbReference type="ChEBI" id="CHEBI:15378"/>
        <dbReference type="ChEBI" id="CHEBI:30616"/>
        <dbReference type="ChEBI" id="CHEBI:43474"/>
        <dbReference type="ChEBI" id="CHEBI:456216"/>
    </reaction>
    <physiologicalReaction direction="left-to-right" evidence="16">
        <dbReference type="Rhea" id="RHEA:13066"/>
    </physiologicalReaction>
</comment>
<evidence type="ECO:0000256" key="16">
    <source>
        <dbReference type="ARBA" id="ARBA00048778"/>
    </source>
</evidence>
<accession>A0A507C4U9</accession>
<comment type="subcellular location">
    <subcellularLocation>
        <location evidence="1">Cytoplasm</location>
        <location evidence="1">Cytosol</location>
    </subcellularLocation>
    <subcellularLocation>
        <location evidence="15">Peroxisome membrane</location>
    </subcellularLocation>
</comment>
<evidence type="ECO:0000256" key="10">
    <source>
        <dbReference type="ARBA" id="ARBA00022927"/>
    </source>
</evidence>
<evidence type="ECO:0000256" key="13">
    <source>
        <dbReference type="ARBA" id="ARBA00032509"/>
    </source>
</evidence>
<dbReference type="SMART" id="SM00382">
    <property type="entry name" value="AAA"/>
    <property type="match status" value="2"/>
</dbReference>
<dbReference type="SUPFAM" id="SSF50692">
    <property type="entry name" value="ADC-like"/>
    <property type="match status" value="1"/>
</dbReference>
<dbReference type="PANTHER" id="PTHR23077">
    <property type="entry name" value="AAA-FAMILY ATPASE"/>
    <property type="match status" value="1"/>
</dbReference>
<evidence type="ECO:0000256" key="1">
    <source>
        <dbReference type="ARBA" id="ARBA00004514"/>
    </source>
</evidence>
<dbReference type="Pfam" id="PF00004">
    <property type="entry name" value="AAA"/>
    <property type="match status" value="2"/>
</dbReference>
<dbReference type="Pfam" id="PF17862">
    <property type="entry name" value="AAA_lid_3"/>
    <property type="match status" value="1"/>
</dbReference>
<keyword evidence="7" id="KW-0547">Nucleotide-binding</keyword>
<dbReference type="InterPro" id="IPR027417">
    <property type="entry name" value="P-loop_NTPase"/>
</dbReference>
<comment type="caution">
    <text evidence="20">The sequence shown here is derived from an EMBL/GenBank/DDBJ whole genome shotgun (WGS) entry which is preliminary data.</text>
</comment>
<dbReference type="Gene3D" id="3.10.330.10">
    <property type="match status" value="1"/>
</dbReference>
<evidence type="ECO:0000256" key="18">
    <source>
        <dbReference type="SAM" id="MobiDB-lite"/>
    </source>
</evidence>
<dbReference type="STRING" id="1806994.A0A507C4U9"/>
<dbReference type="Gene3D" id="3.40.50.300">
    <property type="entry name" value="P-loop containing nucleotide triphosphate hydrolases"/>
    <property type="match status" value="2"/>
</dbReference>
<dbReference type="InterPro" id="IPR003960">
    <property type="entry name" value="ATPase_AAA_CS"/>
</dbReference>
<dbReference type="GeneID" id="42004340"/>
<dbReference type="SUPFAM" id="SSF52540">
    <property type="entry name" value="P-loop containing nucleoside triphosphate hydrolases"/>
    <property type="match status" value="2"/>
</dbReference>
<dbReference type="RefSeq" id="XP_031024936.1">
    <property type="nucleotide sequence ID" value="XM_031169043.1"/>
</dbReference>
<dbReference type="OrthoDB" id="2187at2759"/>
<evidence type="ECO:0000256" key="12">
    <source>
        <dbReference type="ARBA" id="ARBA00023140"/>
    </source>
</evidence>
<dbReference type="InterPro" id="IPR003959">
    <property type="entry name" value="ATPase_AAA_core"/>
</dbReference>
<evidence type="ECO:0000256" key="15">
    <source>
        <dbReference type="ARBA" id="ARBA00046271"/>
    </source>
</evidence>
<evidence type="ECO:0000256" key="8">
    <source>
        <dbReference type="ARBA" id="ARBA00022801"/>
    </source>
</evidence>
<comment type="subunit">
    <text evidence="17">Interacts with PEX6; forming the PEX1-PEX6 AAA ATPase complex, which is composed of a heterohexamer formed by a trimer of PEX1-PEX6 dimers.</text>
</comment>
<keyword evidence="6" id="KW-0677">Repeat</keyword>
<dbReference type="GO" id="GO:0016887">
    <property type="term" value="F:ATP hydrolysis activity"/>
    <property type="evidence" value="ECO:0007669"/>
    <property type="project" value="InterPro"/>
</dbReference>
<dbReference type="FunFam" id="1.10.8.60:FF:000105">
    <property type="entry name" value="PeRoXisome assembly factor"/>
    <property type="match status" value="1"/>
</dbReference>
<keyword evidence="9" id="KW-0067">ATP-binding</keyword>
<dbReference type="SUPFAM" id="SSF54585">
    <property type="entry name" value="Cdc48 domain 2-like"/>
    <property type="match status" value="1"/>
</dbReference>
<dbReference type="InterPro" id="IPR009010">
    <property type="entry name" value="Asp_de-COase-like_dom_sf"/>
</dbReference>
<dbReference type="InterPro" id="IPR015342">
    <property type="entry name" value="PEX1-N_C-lobe"/>
</dbReference>
<evidence type="ECO:0000256" key="17">
    <source>
        <dbReference type="ARBA" id="ARBA00064205"/>
    </source>
</evidence>
<keyword evidence="10" id="KW-0653">Protein transport</keyword>
<feature type="region of interest" description="Disordered" evidence="18">
    <location>
        <begin position="271"/>
        <end position="291"/>
    </location>
</feature>
<evidence type="ECO:0000256" key="14">
    <source>
        <dbReference type="ARBA" id="ARBA00034532"/>
    </source>
</evidence>
<evidence type="ECO:0000256" key="5">
    <source>
        <dbReference type="ARBA" id="ARBA00022593"/>
    </source>
</evidence>
<keyword evidence="3" id="KW-0813">Transport</keyword>
<gene>
    <name evidence="20" type="ORF">SmJEL517_g03115</name>
</gene>
<dbReference type="GO" id="GO:0005778">
    <property type="term" value="C:peroxisomal membrane"/>
    <property type="evidence" value="ECO:0007669"/>
    <property type="project" value="UniProtKB-SubCell"/>
</dbReference>
<evidence type="ECO:0000256" key="2">
    <source>
        <dbReference type="ARBA" id="ARBA00006914"/>
    </source>
</evidence>
<dbReference type="InterPro" id="IPR029067">
    <property type="entry name" value="CDC48_domain_2-like_sf"/>
</dbReference>
<proteinExistence type="inferred from homology"/>
<keyword evidence="4" id="KW-0963">Cytoplasm</keyword>
<evidence type="ECO:0000256" key="6">
    <source>
        <dbReference type="ARBA" id="ARBA00022737"/>
    </source>
</evidence>
<feature type="region of interest" description="Disordered" evidence="18">
    <location>
        <begin position="61"/>
        <end position="80"/>
    </location>
</feature>
<dbReference type="FunFam" id="3.10.330.10:FF:000006">
    <property type="entry name" value="Peroxisome biogenesis factor 1"/>
    <property type="match status" value="1"/>
</dbReference>
<dbReference type="InterPro" id="IPR041569">
    <property type="entry name" value="AAA_lid_3"/>
</dbReference>
<reference evidence="20 21" key="1">
    <citation type="journal article" date="2019" name="Sci. Rep.">
        <title>Comparative genomics of chytrid fungi reveal insights into the obligate biotrophic and pathogenic lifestyle of Synchytrium endobioticum.</title>
        <authorList>
            <person name="van de Vossenberg B.T.L.H."/>
            <person name="Warris S."/>
            <person name="Nguyen H.D.T."/>
            <person name="van Gent-Pelzer M.P.E."/>
            <person name="Joly D.L."/>
            <person name="van de Geest H.C."/>
            <person name="Bonants P.J.M."/>
            <person name="Smith D.S."/>
            <person name="Levesque C.A."/>
            <person name="van der Lee T.A.J."/>
        </authorList>
    </citation>
    <scope>NUCLEOTIDE SEQUENCE [LARGE SCALE GENOMIC DNA]</scope>
    <source>
        <strain evidence="20 21">JEL517</strain>
    </source>
</reference>
<dbReference type="FunFam" id="3.40.50.300:FF:000149">
    <property type="entry name" value="Nuclear valosin-containing protein-like"/>
    <property type="match status" value="1"/>
</dbReference>
<sequence>MSNKPATTLTVAFGNVKSCFVNLPPSWALRAGGVVLELSWTEKTEQGPRKRSVFVGWAGGSSSNSNRDANKFPGAQSAATGNASSATDAIEMETVFGQGLGLIAGQRVNVEFVKTVETGKSVDVEPLTEDDWEILELHAGYLEDQMLNQVRVVYTNQIIAVWIHQRTCIRLRVLSTTPSAKCVRLDIDAEVIVAPKQRKSHLIPIDAPAQQITPSSPSKKKATTLLRLLPKSHLTELDESTTDESVVHINPLNANGEFTDGSIVKVTRRELKKPGEEMKDEKDEKGSPPTGLLRSVFATVKHSTFIPAGHLGVGKDAVEVLKLPPFSRVKIETASKDALKGCKVLVQRVVKSVGPTTVVLNQKNSEKAIVIETVKSWLTTRAQQYPLIITDGCVLRFPLLPSQPQSERYLTLFIRLIPSGMKEDVALASGVGENYVIVDNDRTAQSVVVDEGKETEIGPVDTDWDLEDHLPILGGVDDLLKNITQYVKSSLSRRTLRKKLSAPALGGLLIHGAHGSGRTSLIDAVSYELSRSPDTLAHTHMVQCSELSTETVPKIREAIRNAFDLAAWRAPSILVFEDLERMIPVEQEQGDSNDKTKQLSEFFLDICQYYRTRHSICVICTSTAATALHPTLLSSHTLAETLQVPPPSRAGRKLILEALMQASGDMTRTAVESKNVDVAVVAGSTEGYLPADLKVLVERAVYQSAMRSVEATTALINSLTKPNGLNELVDGMNGASGSSNEEGLLQIDFTKAQDGYVPSSLRGVKLQTSDVSWSDIGGLYETKKVLLETLEWPTKYAPIFATSPLRLRSGLLLYGFPGCGKTLLASAVAKECGLNFISVKGPELLNKYIGASEQACRDLFTRAQAARPCVLFFDEFDAIAPRRGHDNTGVTDRVVNQMLTQMDGAEGLEGVYVLGATSRPDIIDPALLRPGRLDKSLLCGMPDVSEREDILKAVARKLNVDPTVDYQELAVKSDGFSGADLQAMMYNAHLEAVHEMIDEQDRERDEAMAGHHRDDVNGSQQNGVVAKHNNAADGPAVEFVIADRKDASSVVRMTAAERGLLAQRIESIHKDYSDKLEVLYPTTSDASKSAKDKSLDTVVHLTVIKHKHLVSSLSSTRPSLAREEQAKLNRVYDEFVSGRGAPVEVGKKASFA</sequence>
<dbReference type="GO" id="GO:0016558">
    <property type="term" value="P:protein import into peroxisome matrix"/>
    <property type="evidence" value="ECO:0007669"/>
    <property type="project" value="TreeGrafter"/>
</dbReference>
<evidence type="ECO:0000259" key="19">
    <source>
        <dbReference type="SMART" id="SM00382"/>
    </source>
</evidence>
<keyword evidence="12" id="KW-0576">Peroxisome</keyword>
<feature type="compositionally biased region" description="Basic and acidic residues" evidence="18">
    <location>
        <begin position="271"/>
        <end position="286"/>
    </location>
</feature>
<evidence type="ECO:0000313" key="20">
    <source>
        <dbReference type="EMBL" id="TPX34139.1"/>
    </source>
</evidence>
<feature type="domain" description="AAA+ ATPase" evidence="19">
    <location>
        <begin position="807"/>
        <end position="943"/>
    </location>
</feature>
<dbReference type="AlphaFoldDB" id="A0A507C4U9"/>
<keyword evidence="11" id="KW-0472">Membrane</keyword>
<dbReference type="EMBL" id="QEAO01000015">
    <property type="protein sequence ID" value="TPX34139.1"/>
    <property type="molecule type" value="Genomic_DNA"/>
</dbReference>
<feature type="domain" description="AAA+ ATPase" evidence="19">
    <location>
        <begin position="504"/>
        <end position="648"/>
    </location>
</feature>
<evidence type="ECO:0000256" key="3">
    <source>
        <dbReference type="ARBA" id="ARBA00022448"/>
    </source>
</evidence>
<dbReference type="Gene3D" id="2.40.40.20">
    <property type="match status" value="1"/>
</dbReference>
<dbReference type="GO" id="GO:0005524">
    <property type="term" value="F:ATP binding"/>
    <property type="evidence" value="ECO:0007669"/>
    <property type="project" value="UniProtKB-KW"/>
</dbReference>
<evidence type="ECO:0000256" key="9">
    <source>
        <dbReference type="ARBA" id="ARBA00022840"/>
    </source>
</evidence>
<dbReference type="PROSITE" id="PS00674">
    <property type="entry name" value="AAA"/>
    <property type="match status" value="1"/>
</dbReference>
<dbReference type="InterPro" id="IPR050168">
    <property type="entry name" value="AAA_ATPase_domain"/>
</dbReference>
<protein>
    <recommendedName>
        <fullName evidence="14">Peroxisomal ATPase PEX1</fullName>
    </recommendedName>
    <alternativeName>
        <fullName evidence="13">Peroxin-1</fullName>
    </alternativeName>
</protein>
<dbReference type="Gene3D" id="1.10.8.60">
    <property type="match status" value="2"/>
</dbReference>
<organism evidence="20 21">
    <name type="scientific">Synchytrium microbalum</name>
    <dbReference type="NCBI Taxonomy" id="1806994"/>
    <lineage>
        <taxon>Eukaryota</taxon>
        <taxon>Fungi</taxon>
        <taxon>Fungi incertae sedis</taxon>
        <taxon>Chytridiomycota</taxon>
        <taxon>Chytridiomycota incertae sedis</taxon>
        <taxon>Chytridiomycetes</taxon>
        <taxon>Synchytriales</taxon>
        <taxon>Synchytriaceae</taxon>
        <taxon>Synchytrium</taxon>
    </lineage>
</organism>
<keyword evidence="8" id="KW-0378">Hydrolase</keyword>
<dbReference type="CDD" id="cd19526">
    <property type="entry name" value="RecA-like_PEX1_r2"/>
    <property type="match status" value="1"/>
</dbReference>